<keyword evidence="2" id="KW-1185">Reference proteome</keyword>
<dbReference type="HOGENOM" id="CLU_2402546_0_0_1"/>
<evidence type="ECO:0000313" key="1">
    <source>
        <dbReference type="EMBL" id="EFA11453.1"/>
    </source>
</evidence>
<reference evidence="1 2" key="2">
    <citation type="journal article" date="2010" name="Nucleic Acids Res.">
        <title>BeetleBase in 2010: revisions to provide comprehensive genomic information for Tribolium castaneum.</title>
        <authorList>
            <person name="Kim H.S."/>
            <person name="Murphy T."/>
            <person name="Xia J."/>
            <person name="Caragea D."/>
            <person name="Park Y."/>
            <person name="Beeman R.W."/>
            <person name="Lorenzen M.D."/>
            <person name="Butcher S."/>
            <person name="Manak J.R."/>
            <person name="Brown S.J."/>
        </authorList>
    </citation>
    <scope>GENOME REANNOTATION</scope>
    <source>
        <strain evidence="1 2">Georgia GA2</strain>
    </source>
</reference>
<reference evidence="1 2" key="1">
    <citation type="journal article" date="2008" name="Nature">
        <title>The genome of the model beetle and pest Tribolium castaneum.</title>
        <authorList>
            <consortium name="Tribolium Genome Sequencing Consortium"/>
            <person name="Richards S."/>
            <person name="Gibbs R.A."/>
            <person name="Weinstock G.M."/>
            <person name="Brown S.J."/>
            <person name="Denell R."/>
            <person name="Beeman R.W."/>
            <person name="Gibbs R."/>
            <person name="Beeman R.W."/>
            <person name="Brown S.J."/>
            <person name="Bucher G."/>
            <person name="Friedrich M."/>
            <person name="Grimmelikhuijzen C.J."/>
            <person name="Klingler M."/>
            <person name="Lorenzen M."/>
            <person name="Richards S."/>
            <person name="Roth S."/>
            <person name="Schroder R."/>
            <person name="Tautz D."/>
            <person name="Zdobnov E.M."/>
            <person name="Muzny D."/>
            <person name="Gibbs R.A."/>
            <person name="Weinstock G.M."/>
            <person name="Attaway T."/>
            <person name="Bell S."/>
            <person name="Buhay C.J."/>
            <person name="Chandrabose M.N."/>
            <person name="Chavez D."/>
            <person name="Clerk-Blankenburg K.P."/>
            <person name="Cree A."/>
            <person name="Dao M."/>
            <person name="Davis C."/>
            <person name="Chacko J."/>
            <person name="Dinh H."/>
            <person name="Dugan-Rocha S."/>
            <person name="Fowler G."/>
            <person name="Garner T.T."/>
            <person name="Garnes J."/>
            <person name="Gnirke A."/>
            <person name="Hawes A."/>
            <person name="Hernandez J."/>
            <person name="Hines S."/>
            <person name="Holder M."/>
            <person name="Hume J."/>
            <person name="Jhangiani S.N."/>
            <person name="Joshi V."/>
            <person name="Khan Z.M."/>
            <person name="Jackson L."/>
            <person name="Kovar C."/>
            <person name="Kowis A."/>
            <person name="Lee S."/>
            <person name="Lewis L.R."/>
            <person name="Margolis J."/>
            <person name="Morgan M."/>
            <person name="Nazareth L.V."/>
            <person name="Nguyen N."/>
            <person name="Okwuonu G."/>
            <person name="Parker D."/>
            <person name="Richards S."/>
            <person name="Ruiz S.J."/>
            <person name="Santibanez J."/>
            <person name="Savard J."/>
            <person name="Scherer S.E."/>
            <person name="Schneider B."/>
            <person name="Sodergren E."/>
            <person name="Tautz D."/>
            <person name="Vattahil S."/>
            <person name="Villasana D."/>
            <person name="White C.S."/>
            <person name="Wright R."/>
            <person name="Park Y."/>
            <person name="Beeman R.W."/>
            <person name="Lord J."/>
            <person name="Oppert B."/>
            <person name="Lorenzen M."/>
            <person name="Brown S."/>
            <person name="Wang L."/>
            <person name="Savard J."/>
            <person name="Tautz D."/>
            <person name="Richards S."/>
            <person name="Weinstock G."/>
            <person name="Gibbs R.A."/>
            <person name="Liu Y."/>
            <person name="Worley K."/>
            <person name="Weinstock G."/>
            <person name="Elsik C.G."/>
            <person name="Reese J.T."/>
            <person name="Elhaik E."/>
            <person name="Landan G."/>
            <person name="Graur D."/>
            <person name="Arensburger P."/>
            <person name="Atkinson P."/>
            <person name="Beeman R.W."/>
            <person name="Beidler J."/>
            <person name="Brown S.J."/>
            <person name="Demuth J.P."/>
            <person name="Drury D.W."/>
            <person name="Du Y.Z."/>
            <person name="Fujiwara H."/>
            <person name="Lorenzen M."/>
            <person name="Maselli V."/>
            <person name="Osanai M."/>
            <person name="Park Y."/>
            <person name="Robertson H.M."/>
            <person name="Tu Z."/>
            <person name="Wang J.J."/>
            <person name="Wang S."/>
            <person name="Richards S."/>
            <person name="Song H."/>
            <person name="Zhang L."/>
            <person name="Sodergren E."/>
            <person name="Werner D."/>
            <person name="Stanke M."/>
            <person name="Morgenstern B."/>
            <person name="Solovyev V."/>
            <person name="Kosarev P."/>
            <person name="Brown G."/>
            <person name="Chen H.C."/>
            <person name="Ermolaeva O."/>
            <person name="Hlavina W."/>
            <person name="Kapustin Y."/>
            <person name="Kiryutin B."/>
            <person name="Kitts P."/>
            <person name="Maglott D."/>
            <person name="Pruitt K."/>
            <person name="Sapojnikov V."/>
            <person name="Souvorov A."/>
            <person name="Mackey A.J."/>
            <person name="Waterhouse R.M."/>
            <person name="Wyder S."/>
            <person name="Zdobnov E.M."/>
            <person name="Zdobnov E.M."/>
            <person name="Wyder S."/>
            <person name="Kriventseva E.V."/>
            <person name="Kadowaki T."/>
            <person name="Bork P."/>
            <person name="Aranda M."/>
            <person name="Bao R."/>
            <person name="Beermann A."/>
            <person name="Berns N."/>
            <person name="Bolognesi R."/>
            <person name="Bonneton F."/>
            <person name="Bopp D."/>
            <person name="Brown S.J."/>
            <person name="Bucher G."/>
            <person name="Butts T."/>
            <person name="Chaumot A."/>
            <person name="Denell R.E."/>
            <person name="Ferrier D.E."/>
            <person name="Friedrich M."/>
            <person name="Gordon C.M."/>
            <person name="Jindra M."/>
            <person name="Klingler M."/>
            <person name="Lan Q."/>
            <person name="Lattorff H.M."/>
            <person name="Laudet V."/>
            <person name="von Levetsow C."/>
            <person name="Liu Z."/>
            <person name="Lutz R."/>
            <person name="Lynch J.A."/>
            <person name="da Fonseca R.N."/>
            <person name="Posnien N."/>
            <person name="Reuter R."/>
            <person name="Roth S."/>
            <person name="Savard J."/>
            <person name="Schinko J.B."/>
            <person name="Schmitt C."/>
            <person name="Schoppmeier M."/>
            <person name="Schroder R."/>
            <person name="Shippy T.D."/>
            <person name="Simonnet F."/>
            <person name="Marques-Souza H."/>
            <person name="Tautz D."/>
            <person name="Tomoyasu Y."/>
            <person name="Trauner J."/>
            <person name="Van der Zee M."/>
            <person name="Vervoort M."/>
            <person name="Wittkopp N."/>
            <person name="Wimmer E.A."/>
            <person name="Yang X."/>
            <person name="Jones A.K."/>
            <person name="Sattelle D.B."/>
            <person name="Ebert P.R."/>
            <person name="Nelson D."/>
            <person name="Scott J.G."/>
            <person name="Beeman R.W."/>
            <person name="Muthukrishnan S."/>
            <person name="Kramer K.J."/>
            <person name="Arakane Y."/>
            <person name="Beeman R.W."/>
            <person name="Zhu Q."/>
            <person name="Hogenkamp D."/>
            <person name="Dixit R."/>
            <person name="Oppert B."/>
            <person name="Jiang H."/>
            <person name="Zou Z."/>
            <person name="Marshall J."/>
            <person name="Elpidina E."/>
            <person name="Vinokurov K."/>
            <person name="Oppert C."/>
            <person name="Zou Z."/>
            <person name="Evans J."/>
            <person name="Lu Z."/>
            <person name="Zhao P."/>
            <person name="Sumathipala N."/>
            <person name="Altincicek B."/>
            <person name="Vilcinskas A."/>
            <person name="Williams M."/>
            <person name="Hultmark D."/>
            <person name="Hetru C."/>
            <person name="Jiang H."/>
            <person name="Grimmelikhuijzen C.J."/>
            <person name="Hauser F."/>
            <person name="Cazzamali G."/>
            <person name="Williamson M."/>
            <person name="Park Y."/>
            <person name="Li B."/>
            <person name="Tanaka Y."/>
            <person name="Predel R."/>
            <person name="Neupert S."/>
            <person name="Schachtner J."/>
            <person name="Verleyen P."/>
            <person name="Raible F."/>
            <person name="Bork P."/>
            <person name="Friedrich M."/>
            <person name="Walden K.K."/>
            <person name="Robertson H.M."/>
            <person name="Angeli S."/>
            <person name="Foret S."/>
            <person name="Bucher G."/>
            <person name="Schuetz S."/>
            <person name="Maleszka R."/>
            <person name="Wimmer E.A."/>
            <person name="Beeman R.W."/>
            <person name="Lorenzen M."/>
            <person name="Tomoyasu Y."/>
            <person name="Miller S.C."/>
            <person name="Grossmann D."/>
            <person name="Bucher G."/>
        </authorList>
    </citation>
    <scope>NUCLEOTIDE SEQUENCE [LARGE SCALE GENOMIC DNA]</scope>
    <source>
        <strain evidence="1 2">Georgia GA2</strain>
    </source>
</reference>
<accession>D6W6U8</accession>
<dbReference type="Proteomes" id="UP000007266">
    <property type="component" value="Linkage group 1"/>
</dbReference>
<dbReference type="AlphaFoldDB" id="D6W6U8"/>
<dbReference type="EMBL" id="KQ971307">
    <property type="protein sequence ID" value="EFA11453.1"/>
    <property type="molecule type" value="Genomic_DNA"/>
</dbReference>
<gene>
    <name evidence="1" type="primary">GLEAN_13638</name>
    <name evidence="1" type="ORF">TcasGA2_TC013638</name>
</gene>
<name>D6W6U8_TRICA</name>
<dbReference type="InParanoid" id="D6W6U8"/>
<organism evidence="1 2">
    <name type="scientific">Tribolium castaneum</name>
    <name type="common">Red flour beetle</name>
    <dbReference type="NCBI Taxonomy" id="7070"/>
    <lineage>
        <taxon>Eukaryota</taxon>
        <taxon>Metazoa</taxon>
        <taxon>Ecdysozoa</taxon>
        <taxon>Arthropoda</taxon>
        <taxon>Hexapoda</taxon>
        <taxon>Insecta</taxon>
        <taxon>Pterygota</taxon>
        <taxon>Neoptera</taxon>
        <taxon>Endopterygota</taxon>
        <taxon>Coleoptera</taxon>
        <taxon>Polyphaga</taxon>
        <taxon>Cucujiformia</taxon>
        <taxon>Tenebrionidae</taxon>
        <taxon>Tenebrionidae incertae sedis</taxon>
        <taxon>Tribolium</taxon>
    </lineage>
</organism>
<proteinExistence type="predicted"/>
<evidence type="ECO:0000313" key="2">
    <source>
        <dbReference type="Proteomes" id="UP000007266"/>
    </source>
</evidence>
<protein>
    <submittedName>
        <fullName evidence="1">Uncharacterized protein</fullName>
    </submittedName>
</protein>
<sequence>MTRKDRDNATLFDSFIQNLKRKSRKRNINVCTRLKHQRTKRSQVGPKWTVILTSLKLYPFFILKRKRSSTHDIYSTPFPPLQFFITHLKYLSI</sequence>